<comment type="caution">
    <text evidence="3">The sequence shown here is derived from an EMBL/GenBank/DDBJ whole genome shotgun (WGS) entry which is preliminary data.</text>
</comment>
<organism evidence="3 4">
    <name type="scientific">Microbaculum marinum</name>
    <dbReference type="NCBI Taxonomy" id="1764581"/>
    <lineage>
        <taxon>Bacteria</taxon>
        <taxon>Pseudomonadati</taxon>
        <taxon>Pseudomonadota</taxon>
        <taxon>Alphaproteobacteria</taxon>
        <taxon>Hyphomicrobiales</taxon>
        <taxon>Tepidamorphaceae</taxon>
        <taxon>Microbaculum</taxon>
    </lineage>
</organism>
<keyword evidence="2" id="KW-0812">Transmembrane</keyword>
<protein>
    <submittedName>
        <fullName evidence="3">Uncharacterized protein</fullName>
    </submittedName>
</protein>
<evidence type="ECO:0000313" key="3">
    <source>
        <dbReference type="EMBL" id="MEJ8574158.1"/>
    </source>
</evidence>
<feature type="transmembrane region" description="Helical" evidence="2">
    <location>
        <begin position="47"/>
        <end position="66"/>
    </location>
</feature>
<feature type="region of interest" description="Disordered" evidence="1">
    <location>
        <begin position="1"/>
        <end position="38"/>
    </location>
</feature>
<evidence type="ECO:0000256" key="2">
    <source>
        <dbReference type="SAM" id="Phobius"/>
    </source>
</evidence>
<accession>A0AAW9S1W4</accession>
<keyword evidence="2" id="KW-1133">Transmembrane helix</keyword>
<proteinExistence type="predicted"/>
<reference evidence="3 4" key="1">
    <citation type="submission" date="2024-02" db="EMBL/GenBank/DDBJ databases">
        <title>Genome analysis and characterization of Microbaculum marinisediminis sp. nov., isolated from marine sediment.</title>
        <authorList>
            <person name="Du Z.-J."/>
            <person name="Ye Y.-Q."/>
            <person name="Zhang Z.-R."/>
            <person name="Yuan S.-M."/>
            <person name="Zhang X.-Y."/>
        </authorList>
    </citation>
    <scope>NUCLEOTIDE SEQUENCE [LARGE SCALE GENOMIC DNA]</scope>
    <source>
        <strain evidence="3 4">SDUM1044001</strain>
    </source>
</reference>
<feature type="transmembrane region" description="Helical" evidence="2">
    <location>
        <begin position="163"/>
        <end position="182"/>
    </location>
</feature>
<evidence type="ECO:0000256" key="1">
    <source>
        <dbReference type="SAM" id="MobiDB-lite"/>
    </source>
</evidence>
<name>A0AAW9S1W4_9HYPH</name>
<feature type="transmembrane region" description="Helical" evidence="2">
    <location>
        <begin position="126"/>
        <end position="151"/>
    </location>
</feature>
<feature type="transmembrane region" description="Helical" evidence="2">
    <location>
        <begin position="86"/>
        <end position="105"/>
    </location>
</feature>
<dbReference type="RefSeq" id="WP_378759034.1">
    <property type="nucleotide sequence ID" value="NZ_JBHRTC010000019.1"/>
</dbReference>
<gene>
    <name evidence="3" type="ORF">V3328_21930</name>
</gene>
<keyword evidence="2" id="KW-0472">Membrane</keyword>
<sequence>MSDPTDTGESALSVTPAEPVRTEQSPPQLEHAPSPASADEAGADFGTFVRVFTGFLAGISLIVASLPLFLTNPNVLPALHKDFQRIGNVMVSIVCFLCIALIFHYRREIMLKVFAEAADGGSRMRLYRSAAWLPLAGLLVSVFSILVYYWSYVNNQTDVTWPLVPYTLIFAAPVVTICFAVLREYYNQIAGVSDRHTIAALSKR</sequence>
<dbReference type="AlphaFoldDB" id="A0AAW9S1W4"/>
<feature type="compositionally biased region" description="Polar residues" evidence="1">
    <location>
        <begin position="1"/>
        <end position="13"/>
    </location>
</feature>
<keyword evidence="4" id="KW-1185">Reference proteome</keyword>
<evidence type="ECO:0000313" key="4">
    <source>
        <dbReference type="Proteomes" id="UP001378188"/>
    </source>
</evidence>
<dbReference type="EMBL" id="JAZHOF010000010">
    <property type="protein sequence ID" value="MEJ8574158.1"/>
    <property type="molecule type" value="Genomic_DNA"/>
</dbReference>
<dbReference type="Proteomes" id="UP001378188">
    <property type="component" value="Unassembled WGS sequence"/>
</dbReference>